<name>A0A4R5V9W2_9RHOB</name>
<proteinExistence type="predicted"/>
<sequence length="268" mass="28771">MRLKITHVTTYSFDAPVHYALQQLRLIPKSDHGQGVIAWSSSIEGGTKQLEFDDLFSNHTELVMVDTGVTRVRIVSEGDVEVEDRGGVIGKHKGPAPLWLFREATPLTAPGPQLRQLASRVRSGGDAPGGVDMLHALSAEIAGAVAYETGRTHSATGAEDSLSAGHGVCQDHSHIMIAAARLLGYPARYVSGYLMMDGVVEQDASHAWAEVWTEGLGWIGFDVSNGICPDARYVRVATGRDYRDAAPIHGLRQGAGGEALHVTLQVQQ</sequence>
<dbReference type="Pfam" id="PF01841">
    <property type="entry name" value="Transglut_core"/>
    <property type="match status" value="1"/>
</dbReference>
<dbReference type="RefSeq" id="WP_133359450.1">
    <property type="nucleotide sequence ID" value="NZ_SMUV01000062.1"/>
</dbReference>
<reference evidence="2 3" key="1">
    <citation type="submission" date="2019-03" db="EMBL/GenBank/DDBJ databases">
        <title>Ruegeria lutea sp. nov., a novel strain, isolated from marine sediment, the Masan Bay, South Korea.</title>
        <authorList>
            <person name="Kim J."/>
            <person name="Kim D.-Y."/>
            <person name="Lee S.-S."/>
        </authorList>
    </citation>
    <scope>NUCLEOTIDE SEQUENCE [LARGE SCALE GENOMIC DNA]</scope>
    <source>
        <strain evidence="2 3">318-1</strain>
    </source>
</reference>
<feature type="domain" description="Transglutaminase-like" evidence="1">
    <location>
        <begin position="161"/>
        <end position="225"/>
    </location>
</feature>
<dbReference type="SMART" id="SM00460">
    <property type="entry name" value="TGc"/>
    <property type="match status" value="1"/>
</dbReference>
<protein>
    <submittedName>
        <fullName evidence="2">Transglutaminase family protein</fullName>
    </submittedName>
</protein>
<comment type="caution">
    <text evidence="2">The sequence shown here is derived from an EMBL/GenBank/DDBJ whole genome shotgun (WGS) entry which is preliminary data.</text>
</comment>
<dbReference type="AlphaFoldDB" id="A0A4R5V9W2"/>
<dbReference type="PANTHER" id="PTHR33490">
    <property type="entry name" value="BLR5614 PROTEIN-RELATED"/>
    <property type="match status" value="1"/>
</dbReference>
<evidence type="ECO:0000313" key="3">
    <source>
        <dbReference type="Proteomes" id="UP000295301"/>
    </source>
</evidence>
<dbReference type="InterPro" id="IPR013589">
    <property type="entry name" value="Bac_transglu_N"/>
</dbReference>
<dbReference type="InterPro" id="IPR038765">
    <property type="entry name" value="Papain-like_cys_pep_sf"/>
</dbReference>
<dbReference type="Gene3D" id="3.10.620.30">
    <property type="match status" value="1"/>
</dbReference>
<dbReference type="Proteomes" id="UP000295301">
    <property type="component" value="Unassembled WGS sequence"/>
</dbReference>
<dbReference type="EMBL" id="SMUV01000062">
    <property type="protein sequence ID" value="TDK48958.1"/>
    <property type="molecule type" value="Genomic_DNA"/>
</dbReference>
<keyword evidence="3" id="KW-1185">Reference proteome</keyword>
<dbReference type="PANTHER" id="PTHR33490:SF6">
    <property type="entry name" value="SLL1049 PROTEIN"/>
    <property type="match status" value="1"/>
</dbReference>
<evidence type="ECO:0000313" key="2">
    <source>
        <dbReference type="EMBL" id="TDK48958.1"/>
    </source>
</evidence>
<dbReference type="SUPFAM" id="SSF54001">
    <property type="entry name" value="Cysteine proteinases"/>
    <property type="match status" value="1"/>
</dbReference>
<dbReference type="InterPro" id="IPR002931">
    <property type="entry name" value="Transglutaminase-like"/>
</dbReference>
<gene>
    <name evidence="2" type="ORF">E1832_09200</name>
</gene>
<dbReference type="Pfam" id="PF08379">
    <property type="entry name" value="Bact_transglu_N"/>
    <property type="match status" value="1"/>
</dbReference>
<organism evidence="2 3">
    <name type="scientific">Antarcticimicrobium luteum</name>
    <dbReference type="NCBI Taxonomy" id="2547397"/>
    <lineage>
        <taxon>Bacteria</taxon>
        <taxon>Pseudomonadati</taxon>
        <taxon>Pseudomonadota</taxon>
        <taxon>Alphaproteobacteria</taxon>
        <taxon>Rhodobacterales</taxon>
        <taxon>Paracoccaceae</taxon>
        <taxon>Antarcticimicrobium</taxon>
    </lineage>
</organism>
<accession>A0A4R5V9W2</accession>
<evidence type="ECO:0000259" key="1">
    <source>
        <dbReference type="SMART" id="SM00460"/>
    </source>
</evidence>
<dbReference type="OrthoDB" id="9804023at2"/>